<organism evidence="1 2">
    <name type="scientific">Pseudomonas fungipugnans</name>
    <dbReference type="NCBI Taxonomy" id="3024217"/>
    <lineage>
        <taxon>Bacteria</taxon>
        <taxon>Pseudomonadati</taxon>
        <taxon>Pseudomonadota</taxon>
        <taxon>Gammaproteobacteria</taxon>
        <taxon>Pseudomonadales</taxon>
        <taxon>Pseudomonadaceae</taxon>
        <taxon>Pseudomonas</taxon>
    </lineage>
</organism>
<reference evidence="1 2" key="1">
    <citation type="submission" date="2023-02" db="EMBL/GenBank/DDBJ databases">
        <title>Pseudomonas chrutzelriedensis sp. nov., a potently antifungal strain isolated from moss.</title>
        <authorList>
            <person name="Schnyder A."/>
            <person name="Kalawong R."/>
            <person name="Eberl L."/>
            <person name="Agnoli K."/>
        </authorList>
    </citation>
    <scope>NUCLEOTIDE SEQUENCE [LARGE SCALE GENOMIC DNA]</scope>
    <source>
        <strain evidence="1 2">681</strain>
    </source>
</reference>
<protein>
    <submittedName>
        <fullName evidence="1">DUF1365 domain-containing protein</fullName>
    </submittedName>
</protein>
<comment type="caution">
    <text evidence="1">The sequence shown here is derived from an EMBL/GenBank/DDBJ whole genome shotgun (WGS) entry which is preliminary data.</text>
</comment>
<dbReference type="EMBL" id="JARBWL010000001">
    <property type="protein sequence ID" value="MDI2591947.1"/>
    <property type="molecule type" value="Genomic_DNA"/>
</dbReference>
<gene>
    <name evidence="1" type="ORF">POF45_10960</name>
</gene>
<dbReference type="InterPro" id="IPR010775">
    <property type="entry name" value="DUF1365"/>
</dbReference>
<evidence type="ECO:0000313" key="2">
    <source>
        <dbReference type="Proteomes" id="UP001159100"/>
    </source>
</evidence>
<sequence length="271" mass="31084">MNSALYGGWIAHRRFAPRRHEFRYRIGLLYLDLDEQEAVLGLSPLSGNSRFAPFSFRETDYLKALTGTGMRLIDAVRQQVAQAIGHAPQGSICLLTQARSWGLSFNPVSFFYCHEADGQLAAILCEVTNTPWRERYHYVLPAKAPADLHDLHQHFAVAKAFHVSPFLPRDLEYRMSFSPAAQKLGVHMADWQGEQKLFDATLSLQREPLNRKSLHRYLRRFPWMTAKTCLAIYWQAIRLLLKRAPIFAHQAADGSFQTAIVPPKDRRHEIL</sequence>
<proteinExistence type="predicted"/>
<dbReference type="RefSeq" id="WP_259496588.1">
    <property type="nucleotide sequence ID" value="NZ_JARBWL010000001.1"/>
</dbReference>
<evidence type="ECO:0000313" key="1">
    <source>
        <dbReference type="EMBL" id="MDI2591947.1"/>
    </source>
</evidence>
<dbReference type="PANTHER" id="PTHR33973">
    <property type="entry name" value="OS07G0153300 PROTEIN"/>
    <property type="match status" value="1"/>
</dbReference>
<dbReference type="Proteomes" id="UP001159100">
    <property type="component" value="Unassembled WGS sequence"/>
</dbReference>
<keyword evidence="2" id="KW-1185">Reference proteome</keyword>
<dbReference type="PANTHER" id="PTHR33973:SF4">
    <property type="entry name" value="OS07G0153300 PROTEIN"/>
    <property type="match status" value="1"/>
</dbReference>
<dbReference type="Pfam" id="PF07103">
    <property type="entry name" value="DUF1365"/>
    <property type="match status" value="1"/>
</dbReference>
<accession>A0ABT6QNZ6</accession>
<name>A0ABT6QNZ6_9PSED</name>